<reference evidence="1" key="1">
    <citation type="submission" date="2016-05" db="EMBL/GenBank/DDBJ databases">
        <authorList>
            <person name="Lavstsen T."/>
            <person name="Jespersen J.S."/>
        </authorList>
    </citation>
    <scope>NUCLEOTIDE SEQUENCE</scope>
    <source>
        <tissue evidence="1">Brain</tissue>
    </source>
</reference>
<gene>
    <name evidence="1" type="primary">Nfu_g_1_025785</name>
</gene>
<feature type="non-terminal residue" evidence="1">
    <location>
        <position position="52"/>
    </location>
</feature>
<protein>
    <submittedName>
        <fullName evidence="1">Uncharacterized protein</fullName>
    </submittedName>
</protein>
<reference evidence="1" key="2">
    <citation type="submission" date="2016-06" db="EMBL/GenBank/DDBJ databases">
        <title>The genome of a short-lived fish provides insights into sex chromosome evolution and the genetic control of aging.</title>
        <authorList>
            <person name="Reichwald K."/>
            <person name="Felder M."/>
            <person name="Petzold A."/>
            <person name="Koch P."/>
            <person name="Groth M."/>
            <person name="Platzer M."/>
        </authorList>
    </citation>
    <scope>NUCLEOTIDE SEQUENCE</scope>
    <source>
        <tissue evidence="1">Brain</tissue>
    </source>
</reference>
<organism evidence="1">
    <name type="scientific">Nothobranchius kadleci</name>
    <name type="common">African annual killifish</name>
    <dbReference type="NCBI Taxonomy" id="1051664"/>
    <lineage>
        <taxon>Eukaryota</taxon>
        <taxon>Metazoa</taxon>
        <taxon>Chordata</taxon>
        <taxon>Craniata</taxon>
        <taxon>Vertebrata</taxon>
        <taxon>Euteleostomi</taxon>
        <taxon>Actinopterygii</taxon>
        <taxon>Neopterygii</taxon>
        <taxon>Teleostei</taxon>
        <taxon>Neoteleostei</taxon>
        <taxon>Acanthomorphata</taxon>
        <taxon>Ovalentaria</taxon>
        <taxon>Atherinomorphae</taxon>
        <taxon>Cyprinodontiformes</taxon>
        <taxon>Nothobranchiidae</taxon>
        <taxon>Nothobranchius</taxon>
    </lineage>
</organism>
<sequence length="52" mass="5722">MVDRLQLALLEACLVVGASREKLQEAFQLSFTRNAFDSNRSPQPAGDEVVNS</sequence>
<proteinExistence type="predicted"/>
<dbReference type="EMBL" id="HAEA01010009">
    <property type="protein sequence ID" value="SBQ38489.1"/>
    <property type="molecule type" value="Transcribed_RNA"/>
</dbReference>
<dbReference type="AlphaFoldDB" id="A0A1A8E0B8"/>
<name>A0A1A8E0B8_NOTKA</name>
<evidence type="ECO:0000313" key="1">
    <source>
        <dbReference type="EMBL" id="SBQ38489.1"/>
    </source>
</evidence>
<accession>A0A1A8E0B8</accession>